<accession>A0A0N1I2L4</accession>
<dbReference type="EMBL" id="LJSK01000018">
    <property type="protein sequence ID" value="KPI89718.1"/>
    <property type="molecule type" value="Genomic_DNA"/>
</dbReference>
<dbReference type="VEuPathDB" id="TriTrypDB:Lsey_0018_0480"/>
<dbReference type="OrthoDB" id="273263at2759"/>
<comment type="caution">
    <text evidence="1">The sequence shown here is derived from an EMBL/GenBank/DDBJ whole genome shotgun (WGS) entry which is preliminary data.</text>
</comment>
<name>A0A0N1I2L4_LEPSE</name>
<evidence type="ECO:0000313" key="1">
    <source>
        <dbReference type="EMBL" id="KPI89718.1"/>
    </source>
</evidence>
<evidence type="ECO:0000313" key="2">
    <source>
        <dbReference type="Proteomes" id="UP000038009"/>
    </source>
</evidence>
<sequence>MFSPAQVEVLFASTTLTLQRSQLLFDERRTSVVGATTLPPTFCQLTPSVASTAVGAGASSGYSSSSSSFAETVRSLQSLGQFRAFVEAITAMQSKVEGELQNPSAALQQRRSKGHDFALLQSVTRGLRGAAAAPWRMSDATTALWAGSAVSDDGEAALDDVQPSSITAAALSSSADGIASAHSSHAPSSGAQVTAALLFGALCVDVALAVPRVAPAIAAGLQRVFESPTRVLDVSGKSSSDSANSSDSDAIAVTAWSREGDARLQALLRAVAALLPKRVMGRLIERVADLLLRPPPHALARRTGPSHRGCQLLSGGQFLFPAFCRYLLEHYPSSLAPRWLLKPLQTAAQQLRADYYRSAAELAVQCRWLLSVVFTLVRACQVAEAEVEPSRSSAALPVVERQVRTVQRVYDAWLMPLERTFGHESARHGMSAMFYQNLVLPHSQLAQQLRCYLVEQGPQDTTDSYAKNGGRTWSGTLHTAQYRLLMMLEKLAQSEVAQANGTSSNASKQRTYEALLRQNGGKVSVPLLQALAEDKQLVLEETPSRSPDGHRLYRLHDGMLDGAGGGARAVFVYVDDGALFTKVGRSRVFQRVKSVEDIFRPLQ</sequence>
<keyword evidence="2" id="KW-1185">Reference proteome</keyword>
<dbReference type="AlphaFoldDB" id="A0A0N1I2L4"/>
<reference evidence="1 2" key="1">
    <citation type="journal article" date="2015" name="PLoS Pathog.">
        <title>Leptomonas seymouri: Adaptations to the Dixenous Life Cycle Analyzed by Genome Sequencing, Transcriptome Profiling and Co-infection with Leishmania donovani.</title>
        <authorList>
            <person name="Kraeva N."/>
            <person name="Butenko A."/>
            <person name="Hlavacova J."/>
            <person name="Kostygov A."/>
            <person name="Myskova J."/>
            <person name="Grybchuk D."/>
            <person name="Lestinova T."/>
            <person name="Votypka J."/>
            <person name="Volf P."/>
            <person name="Opperdoes F."/>
            <person name="Flegontov P."/>
            <person name="Lukes J."/>
            <person name="Yurchenko V."/>
        </authorList>
    </citation>
    <scope>NUCLEOTIDE SEQUENCE [LARGE SCALE GENOMIC DNA]</scope>
    <source>
        <strain evidence="1 2">ATCC 30220</strain>
    </source>
</reference>
<gene>
    <name evidence="1" type="ORF">ABL78_1211</name>
</gene>
<proteinExistence type="predicted"/>
<organism evidence="1 2">
    <name type="scientific">Leptomonas seymouri</name>
    <dbReference type="NCBI Taxonomy" id="5684"/>
    <lineage>
        <taxon>Eukaryota</taxon>
        <taxon>Discoba</taxon>
        <taxon>Euglenozoa</taxon>
        <taxon>Kinetoplastea</taxon>
        <taxon>Metakinetoplastina</taxon>
        <taxon>Trypanosomatida</taxon>
        <taxon>Trypanosomatidae</taxon>
        <taxon>Leishmaniinae</taxon>
        <taxon>Leptomonas</taxon>
    </lineage>
</organism>
<dbReference type="OMA" id="FSAFCVD"/>
<protein>
    <submittedName>
        <fullName evidence="1">Uncharacterized protein</fullName>
    </submittedName>
</protein>
<dbReference type="Proteomes" id="UP000038009">
    <property type="component" value="Unassembled WGS sequence"/>
</dbReference>